<proteinExistence type="predicted"/>
<organism evidence="2 3">
    <name type="scientific">Camelus ferus</name>
    <name type="common">Wild bactrian camel</name>
    <name type="synonym">Camelus bactrianus ferus</name>
    <dbReference type="NCBI Taxonomy" id="419612"/>
    <lineage>
        <taxon>Eukaryota</taxon>
        <taxon>Metazoa</taxon>
        <taxon>Chordata</taxon>
        <taxon>Craniata</taxon>
        <taxon>Vertebrata</taxon>
        <taxon>Euteleostomi</taxon>
        <taxon>Mammalia</taxon>
        <taxon>Eutheria</taxon>
        <taxon>Laurasiatheria</taxon>
        <taxon>Artiodactyla</taxon>
        <taxon>Tylopoda</taxon>
        <taxon>Camelidae</taxon>
        <taxon>Camelus</taxon>
    </lineage>
</organism>
<dbReference type="GO" id="GO:0005737">
    <property type="term" value="C:cytoplasm"/>
    <property type="evidence" value="ECO:0007669"/>
    <property type="project" value="TreeGrafter"/>
</dbReference>
<dbReference type="Gene3D" id="1.20.1280.50">
    <property type="match status" value="1"/>
</dbReference>
<dbReference type="GO" id="GO:0036503">
    <property type="term" value="P:ERAD pathway"/>
    <property type="evidence" value="ECO:0007669"/>
    <property type="project" value="TreeGrafter"/>
</dbReference>
<gene>
    <name evidence="3" type="primary">LOC106729557</name>
</gene>
<evidence type="ECO:0000313" key="3">
    <source>
        <dbReference type="RefSeq" id="XP_032341305.1"/>
    </source>
</evidence>
<keyword evidence="2" id="KW-1185">Reference proteome</keyword>
<evidence type="ECO:0000313" key="2">
    <source>
        <dbReference type="Proteomes" id="UP000694856"/>
    </source>
</evidence>
<dbReference type="PANTHER" id="PTHR12125">
    <property type="entry name" value="F-BOX ONLY PROTEIN 6-LIKE PROTEIN"/>
    <property type="match status" value="1"/>
</dbReference>
<dbReference type="SUPFAM" id="SSF81383">
    <property type="entry name" value="F-box domain"/>
    <property type="match status" value="1"/>
</dbReference>
<feature type="domain" description="FBA" evidence="1">
    <location>
        <begin position="56"/>
        <end position="144"/>
    </location>
</feature>
<dbReference type="InterPro" id="IPR008979">
    <property type="entry name" value="Galactose-bd-like_sf"/>
</dbReference>
<reference evidence="3" key="1">
    <citation type="submission" date="2025-08" db="UniProtKB">
        <authorList>
            <consortium name="RefSeq"/>
        </authorList>
    </citation>
    <scope>IDENTIFICATION</scope>
    <source>
        <tissue evidence="3">Ear skin</tissue>
    </source>
</reference>
<dbReference type="PANTHER" id="PTHR12125:SF9">
    <property type="entry name" value="F-BOX ONLY PROTEIN 27"/>
    <property type="match status" value="1"/>
</dbReference>
<name>A0A8B8TGD9_CAMFR</name>
<dbReference type="Pfam" id="PF04300">
    <property type="entry name" value="FBA"/>
    <property type="match status" value="1"/>
</dbReference>
<dbReference type="Gene3D" id="2.60.120.260">
    <property type="entry name" value="Galactose-binding domain-like"/>
    <property type="match status" value="1"/>
</dbReference>
<dbReference type="GO" id="GO:0031146">
    <property type="term" value="P:SCF-dependent proteasomal ubiquitin-dependent protein catabolic process"/>
    <property type="evidence" value="ECO:0007669"/>
    <property type="project" value="TreeGrafter"/>
</dbReference>
<dbReference type="KEGG" id="cfr:106729557"/>
<evidence type="ECO:0000259" key="1">
    <source>
        <dbReference type="PROSITE" id="PS51114"/>
    </source>
</evidence>
<dbReference type="SUPFAM" id="SSF49785">
    <property type="entry name" value="Galactose-binding domain-like"/>
    <property type="match status" value="1"/>
</dbReference>
<dbReference type="AlphaFoldDB" id="A0A8B8TGD9"/>
<dbReference type="Proteomes" id="UP000694856">
    <property type="component" value="Chromosome 8"/>
</dbReference>
<dbReference type="RefSeq" id="XP_032341305.1">
    <property type="nucleotide sequence ID" value="XM_032485414.1"/>
</dbReference>
<dbReference type="GO" id="GO:0019005">
    <property type="term" value="C:SCF ubiquitin ligase complex"/>
    <property type="evidence" value="ECO:0007669"/>
    <property type="project" value="TreeGrafter"/>
</dbReference>
<dbReference type="InterPro" id="IPR036047">
    <property type="entry name" value="F-box-like_dom_sf"/>
</dbReference>
<accession>A0A8B8TGD9</accession>
<protein>
    <submittedName>
        <fullName evidence="3">F-box only protein 27</fullName>
    </submittedName>
</protein>
<sequence>MGDLSQLPPELLLAVLSHVPPRPLLGRWRPLVDAPAQWLKMLARDHRALWTVPQLPAPRGPVRRNLLCKPGREESLQKSMVVPDLDELAVEENWEVMPRTPLQICFRSPYRWYHKQQQVLDLEEEGFRPELLDSVKIEVCFSDW</sequence>
<dbReference type="InterPro" id="IPR007397">
    <property type="entry name" value="F-box-assoc_dom"/>
</dbReference>
<dbReference type="PROSITE" id="PS51114">
    <property type="entry name" value="FBA"/>
    <property type="match status" value="1"/>
</dbReference>
<dbReference type="GO" id="GO:0061630">
    <property type="term" value="F:ubiquitin protein ligase activity"/>
    <property type="evidence" value="ECO:0007669"/>
    <property type="project" value="TreeGrafter"/>
</dbReference>
<dbReference type="InterPro" id="IPR039752">
    <property type="entry name" value="F-box_only"/>
</dbReference>
<dbReference type="GO" id="GO:0006516">
    <property type="term" value="P:glycoprotein catabolic process"/>
    <property type="evidence" value="ECO:0007669"/>
    <property type="project" value="TreeGrafter"/>
</dbReference>
<dbReference type="GeneID" id="106729557"/>